<accession>A0A316IAT1</accession>
<dbReference type="GO" id="GO:0016740">
    <property type="term" value="F:transferase activity"/>
    <property type="evidence" value="ECO:0007669"/>
    <property type="project" value="UniProtKB-KW"/>
</dbReference>
<name>A0A316IAT1_9PSEU</name>
<organism evidence="1 3">
    <name type="scientific">Lentzea atacamensis</name>
    <dbReference type="NCBI Taxonomy" id="531938"/>
    <lineage>
        <taxon>Bacteria</taxon>
        <taxon>Bacillati</taxon>
        <taxon>Actinomycetota</taxon>
        <taxon>Actinomycetes</taxon>
        <taxon>Pseudonocardiales</taxon>
        <taxon>Pseudonocardiaceae</taxon>
        <taxon>Lentzea</taxon>
    </lineage>
</organism>
<dbReference type="Gene3D" id="2.160.10.10">
    <property type="entry name" value="Hexapeptide repeat proteins"/>
    <property type="match status" value="1"/>
</dbReference>
<dbReference type="InterPro" id="IPR011004">
    <property type="entry name" value="Trimer_LpxA-like_sf"/>
</dbReference>
<evidence type="ECO:0000313" key="2">
    <source>
        <dbReference type="EMBL" id="RAS60644.1"/>
    </source>
</evidence>
<protein>
    <submittedName>
        <fullName evidence="1">Acetyltransferase-like isoleucine patch superfamily enzyme</fullName>
    </submittedName>
</protein>
<evidence type="ECO:0000313" key="3">
    <source>
        <dbReference type="Proteomes" id="UP000246005"/>
    </source>
</evidence>
<dbReference type="SUPFAM" id="SSF51161">
    <property type="entry name" value="Trimeric LpxA-like enzymes"/>
    <property type="match status" value="1"/>
</dbReference>
<comment type="caution">
    <text evidence="1">The sequence shown here is derived from an EMBL/GenBank/DDBJ whole genome shotgun (WGS) entry which is preliminary data.</text>
</comment>
<evidence type="ECO:0000313" key="4">
    <source>
        <dbReference type="Proteomes" id="UP000248714"/>
    </source>
</evidence>
<dbReference type="AlphaFoldDB" id="A0A316IAT1"/>
<proteinExistence type="predicted"/>
<evidence type="ECO:0000313" key="1">
    <source>
        <dbReference type="EMBL" id="PWK89576.1"/>
    </source>
</evidence>
<dbReference type="Proteomes" id="UP000246005">
    <property type="component" value="Unassembled WGS sequence"/>
</dbReference>
<gene>
    <name evidence="2" type="ORF">C8D87_11162</name>
    <name evidence="1" type="ORF">C8D88_102851</name>
</gene>
<dbReference type="EMBL" id="QLTT01000011">
    <property type="protein sequence ID" value="RAS60644.1"/>
    <property type="molecule type" value="Genomic_DNA"/>
</dbReference>
<reference evidence="1 3" key="1">
    <citation type="submission" date="2018-05" db="EMBL/GenBank/DDBJ databases">
        <title>Genomic Encyclopedia of Type Strains, Phase IV (KMG-IV): sequencing the most valuable type-strain genomes for metagenomic binning, comparative biology and taxonomic classification.</title>
        <authorList>
            <person name="Goeker M."/>
        </authorList>
    </citation>
    <scope>NUCLEOTIDE SEQUENCE [LARGE SCALE GENOMIC DNA]</scope>
    <source>
        <strain evidence="2 4">DSM 45479</strain>
        <strain evidence="1 3">DSM 45480</strain>
    </source>
</reference>
<dbReference type="Proteomes" id="UP000248714">
    <property type="component" value="Unassembled WGS sequence"/>
</dbReference>
<keyword evidence="1" id="KW-0808">Transferase</keyword>
<dbReference type="EMBL" id="QGHB01000002">
    <property type="protein sequence ID" value="PWK89576.1"/>
    <property type="molecule type" value="Genomic_DNA"/>
</dbReference>
<sequence>MKNALLRALGHRVHPSAHLGICLVVNTGEIAVGEAAFVGHGNVFRRLRALRIGEDAVIGQLNWFSIAPSLTPAKDGLGGMLRLDDHAVITNRHYVDCSGGVWLARFASLVGVRSTVLTHSLDLRAGKQTTASVVLAEHAFVGTSSTIMPGTRMASRAVLAAGGVTALGGRYEPNTLYGGVPAKPIKNIDGAYFHRARAWVVQ</sequence>
<keyword evidence="4" id="KW-1185">Reference proteome</keyword>